<evidence type="ECO:0000313" key="2">
    <source>
        <dbReference type="Proteomes" id="UP000683511"/>
    </source>
</evidence>
<proteinExistence type="predicted"/>
<keyword evidence="2" id="KW-1185">Reference proteome</keyword>
<protein>
    <submittedName>
        <fullName evidence="1">Uncharacterized protein</fullName>
    </submittedName>
</protein>
<dbReference type="KEGG" id="rsin:B6N60_02569"/>
<dbReference type="Proteomes" id="UP000683511">
    <property type="component" value="Chromosome"/>
</dbReference>
<dbReference type="AlphaFoldDB" id="A0A975T9E7"/>
<organism evidence="1 2">
    <name type="scientific">Richelia sinica FACHB-800</name>
    <dbReference type="NCBI Taxonomy" id="1357546"/>
    <lineage>
        <taxon>Bacteria</taxon>
        <taxon>Bacillati</taxon>
        <taxon>Cyanobacteriota</taxon>
        <taxon>Cyanophyceae</taxon>
        <taxon>Nostocales</taxon>
        <taxon>Nostocaceae</taxon>
        <taxon>Richelia</taxon>
    </lineage>
</organism>
<accession>A0A975T9E7</accession>
<dbReference type="EMBL" id="CP021056">
    <property type="protein sequence ID" value="QXE23873.1"/>
    <property type="molecule type" value="Genomic_DNA"/>
</dbReference>
<name>A0A975T9E7_9NOST</name>
<sequence length="35" mass="3993">MMAEKFVNSAINLQLSIELAAIIKWLSPEFPAMER</sequence>
<evidence type="ECO:0000313" key="1">
    <source>
        <dbReference type="EMBL" id="QXE23873.1"/>
    </source>
</evidence>
<gene>
    <name evidence="1" type="ORF">B6N60_02569</name>
</gene>
<reference evidence="1" key="1">
    <citation type="submission" date="2017-04" db="EMBL/GenBank/DDBJ databases">
        <title>Genome deletions in a multicellular cyanobacterial endosymbiont for morphological adaptation in marine diatoms.</title>
        <authorList>
            <person name="Wang Y."/>
            <person name="Gao H."/>
            <person name="Li R."/>
            <person name="Xu X."/>
        </authorList>
    </citation>
    <scope>NUCLEOTIDE SEQUENCE</scope>
    <source>
        <strain evidence="1">FACHB 800</strain>
    </source>
</reference>